<dbReference type="InterPro" id="IPR001753">
    <property type="entry name" value="Enoyl-CoA_hydra/iso"/>
</dbReference>
<accession>F6EIE5</accession>
<keyword evidence="3" id="KW-0276">Fatty acid metabolism</keyword>
<dbReference type="HOGENOM" id="CLU_009834_7_2_11"/>
<organism evidence="8 9">
    <name type="scientific">Hoyosella subflava (strain DSM 45089 / JCM 17490 / NBRC 109087 / DQS3-9A1)</name>
    <name type="common">Amycolicicoccus subflavus</name>
    <dbReference type="NCBI Taxonomy" id="443218"/>
    <lineage>
        <taxon>Bacteria</taxon>
        <taxon>Bacillati</taxon>
        <taxon>Actinomycetota</taxon>
        <taxon>Actinomycetes</taxon>
        <taxon>Mycobacteriales</taxon>
        <taxon>Hoyosellaceae</taxon>
        <taxon>Hoyosella</taxon>
    </lineage>
</organism>
<dbReference type="GO" id="GO:0004300">
    <property type="term" value="F:enoyl-CoA hydratase activity"/>
    <property type="evidence" value="ECO:0007669"/>
    <property type="project" value="UniProtKB-EC"/>
</dbReference>
<dbReference type="PANTHER" id="PTHR11941">
    <property type="entry name" value="ENOYL-COA HYDRATASE-RELATED"/>
    <property type="match status" value="1"/>
</dbReference>
<evidence type="ECO:0000256" key="7">
    <source>
        <dbReference type="RuleBase" id="RU003707"/>
    </source>
</evidence>
<comment type="function">
    <text evidence="1">Could possibly oxidize fatty acids using specific components.</text>
</comment>
<dbReference type="GO" id="GO:0006635">
    <property type="term" value="P:fatty acid beta-oxidation"/>
    <property type="evidence" value="ECO:0007669"/>
    <property type="project" value="TreeGrafter"/>
</dbReference>
<evidence type="ECO:0000256" key="2">
    <source>
        <dbReference type="ARBA" id="ARBA00005254"/>
    </source>
</evidence>
<name>F6EIE5_HOYSD</name>
<dbReference type="KEGG" id="asd:AS9A_4003"/>
<evidence type="ECO:0000313" key="9">
    <source>
        <dbReference type="Proteomes" id="UP000009235"/>
    </source>
</evidence>
<dbReference type="AlphaFoldDB" id="F6EIE5"/>
<dbReference type="InterPro" id="IPR029045">
    <property type="entry name" value="ClpP/crotonase-like_dom_sf"/>
</dbReference>
<dbReference type="NCBIfam" id="NF006699">
    <property type="entry name" value="PRK09245.1"/>
    <property type="match status" value="1"/>
</dbReference>
<dbReference type="Pfam" id="PF00378">
    <property type="entry name" value="ECH_1"/>
    <property type="match status" value="1"/>
</dbReference>
<dbReference type="Proteomes" id="UP000009235">
    <property type="component" value="Chromosome"/>
</dbReference>
<dbReference type="CDD" id="cd06558">
    <property type="entry name" value="crotonase-like"/>
    <property type="match status" value="1"/>
</dbReference>
<dbReference type="InterPro" id="IPR018376">
    <property type="entry name" value="Enoyl-CoA_hyd/isom_CS"/>
</dbReference>
<dbReference type="STRING" id="443218.AS9A_4003"/>
<evidence type="ECO:0000256" key="6">
    <source>
        <dbReference type="ARBA" id="ARBA00023717"/>
    </source>
</evidence>
<comment type="similarity">
    <text evidence="2 7">Belongs to the enoyl-CoA hydratase/isomerase family.</text>
</comment>
<keyword evidence="3" id="KW-0443">Lipid metabolism</keyword>
<gene>
    <name evidence="8" type="ordered locus">AS9A_4003</name>
</gene>
<dbReference type="EMBL" id="CP002786">
    <property type="protein sequence ID" value="AEF42437.1"/>
    <property type="molecule type" value="Genomic_DNA"/>
</dbReference>
<evidence type="ECO:0000256" key="5">
    <source>
        <dbReference type="ARBA" id="ARBA00023709"/>
    </source>
</evidence>
<dbReference type="Gene3D" id="3.90.226.10">
    <property type="entry name" value="2-enoyl-CoA Hydratase, Chain A, domain 1"/>
    <property type="match status" value="1"/>
</dbReference>
<dbReference type="SUPFAM" id="SSF52096">
    <property type="entry name" value="ClpP/crotonase"/>
    <property type="match status" value="1"/>
</dbReference>
<dbReference type="InterPro" id="IPR014748">
    <property type="entry name" value="Enoyl-CoA_hydra_C"/>
</dbReference>
<evidence type="ECO:0000256" key="4">
    <source>
        <dbReference type="ARBA" id="ARBA00023239"/>
    </source>
</evidence>
<proteinExistence type="inferred from homology"/>
<dbReference type="eggNOG" id="COG1024">
    <property type="taxonomic scope" value="Bacteria"/>
</dbReference>
<evidence type="ECO:0000313" key="8">
    <source>
        <dbReference type="EMBL" id="AEF42437.1"/>
    </source>
</evidence>
<dbReference type="PROSITE" id="PS00166">
    <property type="entry name" value="ENOYL_COA_HYDRATASE"/>
    <property type="match status" value="1"/>
</dbReference>
<comment type="catalytic activity">
    <reaction evidence="5">
        <text>a (3S)-3-hydroxyacyl-CoA = a (2E)-enoyl-CoA + H2O</text>
        <dbReference type="Rhea" id="RHEA:16105"/>
        <dbReference type="ChEBI" id="CHEBI:15377"/>
        <dbReference type="ChEBI" id="CHEBI:57318"/>
        <dbReference type="ChEBI" id="CHEBI:58856"/>
        <dbReference type="EC" id="4.2.1.17"/>
    </reaction>
</comment>
<protein>
    <submittedName>
        <fullName evidence="8">Putative enoyl-CoA hydratase</fullName>
    </submittedName>
</protein>
<dbReference type="Gene3D" id="1.10.12.10">
    <property type="entry name" value="Lyase 2-enoyl-coa Hydratase, Chain A, domain 2"/>
    <property type="match status" value="1"/>
</dbReference>
<keyword evidence="4" id="KW-0456">Lyase</keyword>
<reference evidence="8 9" key="1">
    <citation type="journal article" date="2011" name="J. Bacteriol.">
        <title>Complete genome sequence of Amycolicicoccus subflavus DQS3-9A1T, an actinomycete isolated from crude oil-polluted soil.</title>
        <authorList>
            <person name="Cai M."/>
            <person name="Chen W.M."/>
            <person name="Nie Y."/>
            <person name="Chi C.Q."/>
            <person name="Wang Y.N."/>
            <person name="Tang Y.Q."/>
            <person name="Li G.Y."/>
            <person name="Wu X.L."/>
        </authorList>
    </citation>
    <scope>NUCLEOTIDE SEQUENCE [LARGE SCALE GENOMIC DNA]</scope>
    <source>
        <strain evidence="9">DSM 45089 / DQS3-9A1</strain>
    </source>
</reference>
<dbReference type="PANTHER" id="PTHR11941:SF54">
    <property type="entry name" value="ENOYL-COA HYDRATASE, MITOCHONDRIAL"/>
    <property type="match status" value="1"/>
</dbReference>
<sequence length="268" mass="28762">MMSQQPVLSSKADHIATWTLNLPEQRNPISDQTVVDRLTELVAEVNADMDTRVVILTGAGKGFSSGGNIKHMVEREGIFGGTPIQQRNGYRSGIQRIPLAVYHCEVPIIAAVNGAAIGAGCDLALMCDMRIAADTAVFAESFVKLGIIPGDGGAWLLPRAVGNARAAEMAFTGDAVDAHTALEWGLVSKVVTPDELMAEARELAGRVAKNPPQALRMTKKLLREGQKMSLESLLELSAAMQPLAHHSNDHREALAAFMEKRPGRFTGD</sequence>
<keyword evidence="9" id="KW-1185">Reference proteome</keyword>
<evidence type="ECO:0000256" key="3">
    <source>
        <dbReference type="ARBA" id="ARBA00022832"/>
    </source>
</evidence>
<evidence type="ECO:0000256" key="1">
    <source>
        <dbReference type="ARBA" id="ARBA00002994"/>
    </source>
</evidence>
<comment type="catalytic activity">
    <reaction evidence="6">
        <text>a 4-saturated-(3S)-3-hydroxyacyl-CoA = a (3E)-enoyl-CoA + H2O</text>
        <dbReference type="Rhea" id="RHEA:20724"/>
        <dbReference type="ChEBI" id="CHEBI:15377"/>
        <dbReference type="ChEBI" id="CHEBI:58521"/>
        <dbReference type="ChEBI" id="CHEBI:137480"/>
        <dbReference type="EC" id="4.2.1.17"/>
    </reaction>
</comment>